<evidence type="ECO:0000313" key="2">
    <source>
        <dbReference type="EMBL" id="TBW51302.1"/>
    </source>
</evidence>
<keyword evidence="1" id="KW-1133">Transmembrane helix</keyword>
<keyword evidence="1" id="KW-0812">Transmembrane</keyword>
<proteinExistence type="predicted"/>
<organism evidence="2 3">
    <name type="scientific">Marinobacter halodurans</name>
    <dbReference type="NCBI Taxonomy" id="2528979"/>
    <lineage>
        <taxon>Bacteria</taxon>
        <taxon>Pseudomonadati</taxon>
        <taxon>Pseudomonadota</taxon>
        <taxon>Gammaproteobacteria</taxon>
        <taxon>Pseudomonadales</taxon>
        <taxon>Marinobacteraceae</taxon>
        <taxon>Marinobacter</taxon>
    </lineage>
</organism>
<protein>
    <submittedName>
        <fullName evidence="2">Uncharacterized protein</fullName>
    </submittedName>
</protein>
<evidence type="ECO:0000313" key="3">
    <source>
        <dbReference type="Proteomes" id="UP000313645"/>
    </source>
</evidence>
<dbReference type="Proteomes" id="UP000313645">
    <property type="component" value="Unassembled WGS sequence"/>
</dbReference>
<sequence length="67" mass="7309">MIAWLLIAIPVIYFGTVAVVIAHHLIAVGYIAGRTWIFGAPLMMTFAVVCTVSLVIGVRLLKKPENE</sequence>
<accession>A0ABY1ZGX3</accession>
<keyword evidence="3" id="KW-1185">Reference proteome</keyword>
<keyword evidence="1" id="KW-0472">Membrane</keyword>
<feature type="transmembrane region" description="Helical" evidence="1">
    <location>
        <begin position="38"/>
        <end position="61"/>
    </location>
</feature>
<dbReference type="RefSeq" id="WP_131483156.1">
    <property type="nucleotide sequence ID" value="NZ_SJDL01000031.1"/>
</dbReference>
<comment type="caution">
    <text evidence="2">The sequence shown here is derived from an EMBL/GenBank/DDBJ whole genome shotgun (WGS) entry which is preliminary data.</text>
</comment>
<dbReference type="EMBL" id="SJDL01000031">
    <property type="protein sequence ID" value="TBW51302.1"/>
    <property type="molecule type" value="Genomic_DNA"/>
</dbReference>
<gene>
    <name evidence="2" type="ORF">EZI54_17435</name>
</gene>
<name>A0ABY1ZGX3_9GAMM</name>
<evidence type="ECO:0000256" key="1">
    <source>
        <dbReference type="SAM" id="Phobius"/>
    </source>
</evidence>
<reference evidence="2 3" key="1">
    <citation type="submission" date="2019-02" db="EMBL/GenBank/DDBJ databases">
        <title>Marinobacter halodurans sp. nov., a marine bacterium isolated from sea tidal flat.</title>
        <authorList>
            <person name="Yoo Y."/>
            <person name="Lee D.W."/>
            <person name="Kim B.S."/>
            <person name="Kim J.-J."/>
        </authorList>
    </citation>
    <scope>NUCLEOTIDE SEQUENCE [LARGE SCALE GENOMIC DNA]</scope>
    <source>
        <strain evidence="2 3">YJ-S3-2</strain>
    </source>
</reference>